<evidence type="ECO:0000259" key="2">
    <source>
        <dbReference type="Pfam" id="PF01464"/>
    </source>
</evidence>
<evidence type="ECO:0000313" key="3">
    <source>
        <dbReference type="EMBL" id="AEF05681.1"/>
    </source>
</evidence>
<name>F5Z718_ALTNA</name>
<dbReference type="SUPFAM" id="SSF53955">
    <property type="entry name" value="Lysozyme-like"/>
    <property type="match status" value="1"/>
</dbReference>
<feature type="signal peptide" evidence="1">
    <location>
        <begin position="1"/>
        <end position="23"/>
    </location>
</feature>
<sequence length="178" mass="19865">MSKCAIRKLVVGATLMQSISVAALDDLPIAYVVVAKAANVPADILYAVALAESGRSYKGVLLPWPWTLNVEGRSIFCESQSEAIILAAEAINRKQLVDIGLTQVNWRWHQQRFSHVDDALVPMLNLKAGAAILREQFEVSGDWWQAVGRYHDPGQDSESLDSAENYRQRVKRLWRGAF</sequence>
<feature type="chain" id="PRO_5003330366" evidence="1">
    <location>
        <begin position="24"/>
        <end position="178"/>
    </location>
</feature>
<evidence type="ECO:0000256" key="1">
    <source>
        <dbReference type="SAM" id="SignalP"/>
    </source>
</evidence>
<dbReference type="AlphaFoldDB" id="F5Z718"/>
<dbReference type="RefSeq" id="WP_013786588.1">
    <property type="nucleotide sequence ID" value="NC_015554.1"/>
</dbReference>
<dbReference type="OrthoDB" id="5945995at2"/>
<dbReference type="InterPro" id="IPR008258">
    <property type="entry name" value="Transglycosylase_SLT_dom_1"/>
</dbReference>
<dbReference type="EMBL" id="CP002339">
    <property type="protein sequence ID" value="AEF05681.1"/>
    <property type="molecule type" value="Genomic_DNA"/>
</dbReference>
<proteinExistence type="predicted"/>
<organism evidence="3 4">
    <name type="scientific">Alteromonas naphthalenivorans</name>
    <dbReference type="NCBI Taxonomy" id="715451"/>
    <lineage>
        <taxon>Bacteria</taxon>
        <taxon>Pseudomonadati</taxon>
        <taxon>Pseudomonadota</taxon>
        <taxon>Gammaproteobacteria</taxon>
        <taxon>Alteromonadales</taxon>
        <taxon>Alteromonadaceae</taxon>
        <taxon>Alteromonas/Salinimonas group</taxon>
        <taxon>Alteromonas</taxon>
    </lineage>
</organism>
<dbReference type="Gene3D" id="1.10.530.10">
    <property type="match status" value="1"/>
</dbReference>
<feature type="domain" description="Transglycosylase SLT" evidence="2">
    <location>
        <begin position="89"/>
        <end position="151"/>
    </location>
</feature>
<keyword evidence="1" id="KW-0732">Signal</keyword>
<gene>
    <name evidence="3" type="ordered locus">ambt_20950</name>
</gene>
<dbReference type="eggNOG" id="COG0741">
    <property type="taxonomic scope" value="Bacteria"/>
</dbReference>
<dbReference type="Proteomes" id="UP000000683">
    <property type="component" value="Chromosome"/>
</dbReference>
<dbReference type="HOGENOM" id="CLU_063182_2_0_6"/>
<dbReference type="KEGG" id="alt:ambt_20950"/>
<dbReference type="InterPro" id="IPR023346">
    <property type="entry name" value="Lysozyme-like_dom_sf"/>
</dbReference>
<evidence type="ECO:0000313" key="4">
    <source>
        <dbReference type="Proteomes" id="UP000000683"/>
    </source>
</evidence>
<reference evidence="3 4" key="1">
    <citation type="journal article" date="2011" name="J. Bacteriol.">
        <title>Complete genome sequence of the polycyclic aromatic hydrocarbon-degrading bacterium Alteromonas sp. strain SN2.</title>
        <authorList>
            <person name="Jin H.M."/>
            <person name="Jeong H."/>
            <person name="Moon E.J."/>
            <person name="Math R.K."/>
            <person name="Lee K."/>
            <person name="Kim H.J."/>
            <person name="Jeon C.O."/>
            <person name="Oh T.K."/>
            <person name="Kim J.F."/>
        </authorList>
    </citation>
    <scope>NUCLEOTIDE SEQUENCE [LARGE SCALE GENOMIC DNA]</scope>
    <source>
        <strain evidence="4">JCM 17741 / KACC 18427 / KCTC 11700BP / SN2</strain>
    </source>
</reference>
<dbReference type="Pfam" id="PF01464">
    <property type="entry name" value="SLT"/>
    <property type="match status" value="1"/>
</dbReference>
<accession>F5Z718</accession>
<keyword evidence="4" id="KW-1185">Reference proteome</keyword>
<protein>
    <submittedName>
        <fullName evidence="3">Lytic transglycosylase, catalytic</fullName>
    </submittedName>
</protein>